<name>A0A133U914_9EURY</name>
<reference evidence="1 2" key="1">
    <citation type="journal article" date="2016" name="Sci. Rep.">
        <title>Metabolic traits of an uncultured archaeal lineage -MSBL1- from brine pools of the Red Sea.</title>
        <authorList>
            <person name="Mwirichia R."/>
            <person name="Alam I."/>
            <person name="Rashid M."/>
            <person name="Vinu M."/>
            <person name="Ba-Alawi W."/>
            <person name="Anthony Kamau A."/>
            <person name="Kamanda Ngugi D."/>
            <person name="Goker M."/>
            <person name="Klenk H.P."/>
            <person name="Bajic V."/>
            <person name="Stingl U."/>
        </authorList>
    </citation>
    <scope>NUCLEOTIDE SEQUENCE [LARGE SCALE GENOMIC DNA]</scope>
    <source>
        <strain evidence="1">SCGC-AAA259B11</strain>
    </source>
</reference>
<dbReference type="AlphaFoldDB" id="A0A133U914"/>
<keyword evidence="2" id="KW-1185">Reference proteome</keyword>
<organism evidence="1 2">
    <name type="scientific">candidate division MSBL1 archaeon SCGC-AAA259B11</name>
    <dbReference type="NCBI Taxonomy" id="1698260"/>
    <lineage>
        <taxon>Archaea</taxon>
        <taxon>Methanobacteriati</taxon>
        <taxon>Methanobacteriota</taxon>
        <taxon>candidate division MSBL1</taxon>
    </lineage>
</organism>
<dbReference type="Proteomes" id="UP000070184">
    <property type="component" value="Unassembled WGS sequence"/>
</dbReference>
<accession>A0A133U914</accession>
<dbReference type="EMBL" id="LHXK01000001">
    <property type="protein sequence ID" value="KXA90691.1"/>
    <property type="molecule type" value="Genomic_DNA"/>
</dbReference>
<gene>
    <name evidence="1" type="ORF">AKJ61_00170</name>
</gene>
<protein>
    <submittedName>
        <fullName evidence="1">Uncharacterized protein</fullName>
    </submittedName>
</protein>
<comment type="caution">
    <text evidence="1">The sequence shown here is derived from an EMBL/GenBank/DDBJ whole genome shotgun (WGS) entry which is preliminary data.</text>
</comment>
<evidence type="ECO:0000313" key="2">
    <source>
        <dbReference type="Proteomes" id="UP000070184"/>
    </source>
</evidence>
<sequence length="69" mass="7415">MKSGTSSELLRKPATFSLAEVFGHSVVEEKEKIKKNIGVVPQESNTLDRLTVGENVELISDIESGGGDL</sequence>
<proteinExistence type="predicted"/>
<evidence type="ECO:0000313" key="1">
    <source>
        <dbReference type="EMBL" id="KXA90691.1"/>
    </source>
</evidence>